<dbReference type="Pfam" id="PF10727">
    <property type="entry name" value="Rossmann-like"/>
    <property type="match status" value="1"/>
</dbReference>
<proteinExistence type="predicted"/>
<dbReference type="STRING" id="1685379.AVO45_04180"/>
<evidence type="ECO:0000259" key="2">
    <source>
        <dbReference type="Pfam" id="PF10728"/>
    </source>
</evidence>
<dbReference type="InterPro" id="IPR018931">
    <property type="entry name" value="DUF2520"/>
</dbReference>
<protein>
    <recommendedName>
        <fullName evidence="5">DUF2520 domain-containing protein</fullName>
    </recommendedName>
</protein>
<feature type="domain" description="Putative oxidoreductase/dehydrogenase Rossmann-like" evidence="1">
    <location>
        <begin position="12"/>
        <end position="135"/>
    </location>
</feature>
<evidence type="ECO:0008006" key="5">
    <source>
        <dbReference type="Google" id="ProtNLM"/>
    </source>
</evidence>
<keyword evidence="4" id="KW-1185">Reference proteome</keyword>
<dbReference type="Proteomes" id="UP000053791">
    <property type="component" value="Unassembled WGS sequence"/>
</dbReference>
<dbReference type="SUPFAM" id="SSF51735">
    <property type="entry name" value="NAD(P)-binding Rossmann-fold domains"/>
    <property type="match status" value="1"/>
</dbReference>
<dbReference type="InterPro" id="IPR019665">
    <property type="entry name" value="OxRdtase/DH_put_Rossmann_dom"/>
</dbReference>
<feature type="domain" description="DUF2520" evidence="2">
    <location>
        <begin position="152"/>
        <end position="279"/>
    </location>
</feature>
<comment type="caution">
    <text evidence="3">The sequence shown here is derived from an EMBL/GenBank/DDBJ whole genome shotgun (WGS) entry which is preliminary data.</text>
</comment>
<dbReference type="InterPro" id="IPR037108">
    <property type="entry name" value="TM1727-like_C_sf"/>
</dbReference>
<evidence type="ECO:0000313" key="4">
    <source>
        <dbReference type="Proteomes" id="UP000053791"/>
    </source>
</evidence>
<name>A0A101CZI5_9RHOB</name>
<accession>A0A101CZI5</accession>
<dbReference type="SUPFAM" id="SSF48179">
    <property type="entry name" value="6-phosphogluconate dehydrogenase C-terminal domain-like"/>
    <property type="match status" value="1"/>
</dbReference>
<dbReference type="InterPro" id="IPR036291">
    <property type="entry name" value="NAD(P)-bd_dom_sf"/>
</dbReference>
<dbReference type="PANTHER" id="PTHR40459:SF1">
    <property type="entry name" value="CONSERVED HYPOTHETICAL ALANINE AND LEUCINE RICH PROTEIN"/>
    <property type="match status" value="1"/>
</dbReference>
<dbReference type="AlphaFoldDB" id="A0A101CZI5"/>
<dbReference type="EMBL" id="LQBQ01000001">
    <property type="protein sequence ID" value="KUJ86165.1"/>
    <property type="molecule type" value="Genomic_DNA"/>
</dbReference>
<evidence type="ECO:0000259" key="1">
    <source>
        <dbReference type="Pfam" id="PF10727"/>
    </source>
</evidence>
<sequence length="298" mass="31667">MIRHIKEAPGVTQLKVNLIGAGRVGQTFLRLLSANPNCVIQDVMSTNYQSALNAVEFAGAGHAVKEVSELRPADLWLLSVPDSQISAVANSLAEVLGSDGPQAKAPVAVHFSGFFAAYEMAPLGALGWRLASVHPVLSFSDPETALKRFSGTYCGLEGDDAALALVDPLLVRMGARTFPIRSEHKSLYHAAAVISNNFTVVLQAIAREAWAAAGVPDEIARELNTSLLRATYENVTALGPRDALTGPAARGDAYVVDRQGEDVADWHAAAGVLYREMSALAHRLKAEGKTLADTEPES</sequence>
<gene>
    <name evidence="3" type="ORF">AVO45_04180</name>
</gene>
<dbReference type="Gene3D" id="1.10.1040.20">
    <property type="entry name" value="ProC-like, C-terminal domain"/>
    <property type="match status" value="1"/>
</dbReference>
<organism evidence="3 4">
    <name type="scientific">Ruegeria marisrubri</name>
    <dbReference type="NCBI Taxonomy" id="1685379"/>
    <lineage>
        <taxon>Bacteria</taxon>
        <taxon>Pseudomonadati</taxon>
        <taxon>Pseudomonadota</taxon>
        <taxon>Alphaproteobacteria</taxon>
        <taxon>Rhodobacterales</taxon>
        <taxon>Roseobacteraceae</taxon>
        <taxon>Ruegeria</taxon>
    </lineage>
</organism>
<reference evidence="4" key="1">
    <citation type="submission" date="2015-12" db="EMBL/GenBank/DDBJ databases">
        <authorList>
            <person name="Zhang G."/>
            <person name="Stingl U."/>
        </authorList>
    </citation>
    <scope>NUCLEOTIDE SEQUENCE [LARGE SCALE GENOMIC DNA]</scope>
    <source>
        <strain evidence="4">ZGT118</strain>
    </source>
</reference>
<evidence type="ECO:0000313" key="3">
    <source>
        <dbReference type="EMBL" id="KUJ86165.1"/>
    </source>
</evidence>
<dbReference type="PANTHER" id="PTHR40459">
    <property type="entry name" value="CONSERVED HYPOTHETICAL ALANINE AND LEUCINE RICH PROTEIN"/>
    <property type="match status" value="1"/>
</dbReference>
<dbReference type="InterPro" id="IPR008927">
    <property type="entry name" value="6-PGluconate_DH-like_C_sf"/>
</dbReference>
<dbReference type="Pfam" id="PF10728">
    <property type="entry name" value="DUF2520"/>
    <property type="match status" value="1"/>
</dbReference>
<dbReference type="Gene3D" id="3.40.50.720">
    <property type="entry name" value="NAD(P)-binding Rossmann-like Domain"/>
    <property type="match status" value="1"/>
</dbReference>